<dbReference type="PANTHER" id="PTHR31272">
    <property type="entry name" value="CYTOCHROME C-TYPE BIOGENESIS PROTEIN HI_1454-RELATED"/>
    <property type="match status" value="1"/>
</dbReference>
<proteinExistence type="inferred from homology"/>
<gene>
    <name evidence="8" type="ORF">AB0K40_34500</name>
</gene>
<feature type="transmembrane region" description="Helical" evidence="6">
    <location>
        <begin position="122"/>
        <end position="145"/>
    </location>
</feature>
<evidence type="ECO:0000313" key="8">
    <source>
        <dbReference type="EMBL" id="MEV4290647.1"/>
    </source>
</evidence>
<accession>A0ABV3HDN8</accession>
<comment type="subcellular location">
    <subcellularLocation>
        <location evidence="1">Membrane</location>
        <topology evidence="1">Multi-pass membrane protein</topology>
    </subcellularLocation>
</comment>
<sequence>MTSLTQTPLALALTAGMVAAFNPCGFAMLPAYLTLLINDKETRPTRRALILATAMTAGFVTVFGLFGLAVTILAVSVGTHLPWATLAIGTILVGLGLWLLSGRELVLRLPGLATGRPTTAPLSLYGYGLSYAVASLSCTAGPFLAVTSAALSGQGIGGGVTAFTAYALGMGLIIAILSLTVALARATLVTRLRRLLPYVSRASGALLTLAGLYVLYYGWYELRVFAGQNTDDPIVSAATAAQTTIAGWIAELGPGRLALALGLLLTLTTLILRTTRRRDPAP</sequence>
<feature type="transmembrane region" description="Helical" evidence="6">
    <location>
        <begin position="198"/>
        <end position="219"/>
    </location>
</feature>
<organism evidence="8 9">
    <name type="scientific">Nonomuraea bangladeshensis</name>
    <dbReference type="NCBI Taxonomy" id="404385"/>
    <lineage>
        <taxon>Bacteria</taxon>
        <taxon>Bacillati</taxon>
        <taxon>Actinomycetota</taxon>
        <taxon>Actinomycetes</taxon>
        <taxon>Streptosporangiales</taxon>
        <taxon>Streptosporangiaceae</taxon>
        <taxon>Nonomuraea</taxon>
    </lineage>
</organism>
<protein>
    <submittedName>
        <fullName evidence="8">Cytochrome c biogenesis CcdA family protein</fullName>
    </submittedName>
</protein>
<dbReference type="EMBL" id="JBFARM010000011">
    <property type="protein sequence ID" value="MEV4290647.1"/>
    <property type="molecule type" value="Genomic_DNA"/>
</dbReference>
<feature type="domain" description="Cytochrome C biogenesis protein transmembrane" evidence="7">
    <location>
        <begin position="9"/>
        <end position="180"/>
    </location>
</feature>
<keyword evidence="5 6" id="KW-0472">Membrane</keyword>
<evidence type="ECO:0000256" key="6">
    <source>
        <dbReference type="SAM" id="Phobius"/>
    </source>
</evidence>
<evidence type="ECO:0000256" key="3">
    <source>
        <dbReference type="ARBA" id="ARBA00022692"/>
    </source>
</evidence>
<feature type="transmembrane region" description="Helical" evidence="6">
    <location>
        <begin position="12"/>
        <end position="37"/>
    </location>
</feature>
<keyword evidence="9" id="KW-1185">Reference proteome</keyword>
<evidence type="ECO:0000256" key="5">
    <source>
        <dbReference type="ARBA" id="ARBA00023136"/>
    </source>
</evidence>
<dbReference type="Proteomes" id="UP001552427">
    <property type="component" value="Unassembled WGS sequence"/>
</dbReference>
<evidence type="ECO:0000259" key="7">
    <source>
        <dbReference type="Pfam" id="PF02683"/>
    </source>
</evidence>
<feature type="transmembrane region" description="Helical" evidence="6">
    <location>
        <begin position="49"/>
        <end position="75"/>
    </location>
</feature>
<feature type="transmembrane region" description="Helical" evidence="6">
    <location>
        <begin position="81"/>
        <end position="101"/>
    </location>
</feature>
<feature type="transmembrane region" description="Helical" evidence="6">
    <location>
        <begin position="165"/>
        <end position="186"/>
    </location>
</feature>
<evidence type="ECO:0000256" key="1">
    <source>
        <dbReference type="ARBA" id="ARBA00004141"/>
    </source>
</evidence>
<evidence type="ECO:0000313" key="9">
    <source>
        <dbReference type="Proteomes" id="UP001552427"/>
    </source>
</evidence>
<keyword evidence="4 6" id="KW-1133">Transmembrane helix</keyword>
<dbReference type="Pfam" id="PF02683">
    <property type="entry name" value="DsbD_TM"/>
    <property type="match status" value="1"/>
</dbReference>
<comment type="similarity">
    <text evidence="2">Belongs to the DsbD family.</text>
</comment>
<feature type="transmembrane region" description="Helical" evidence="6">
    <location>
        <begin position="257"/>
        <end position="275"/>
    </location>
</feature>
<evidence type="ECO:0000256" key="2">
    <source>
        <dbReference type="ARBA" id="ARBA00006143"/>
    </source>
</evidence>
<dbReference type="InterPro" id="IPR003834">
    <property type="entry name" value="Cyt_c_assmbl_TM_dom"/>
</dbReference>
<dbReference type="RefSeq" id="WP_364457792.1">
    <property type="nucleotide sequence ID" value="NZ_JBFARM010000011.1"/>
</dbReference>
<keyword evidence="3 6" id="KW-0812">Transmembrane</keyword>
<name>A0ABV3HDN8_9ACTN</name>
<evidence type="ECO:0000256" key="4">
    <source>
        <dbReference type="ARBA" id="ARBA00022989"/>
    </source>
</evidence>
<dbReference type="InterPro" id="IPR051790">
    <property type="entry name" value="Cytochrome_c-biogenesis_DsbD"/>
</dbReference>
<comment type="caution">
    <text evidence="8">The sequence shown here is derived from an EMBL/GenBank/DDBJ whole genome shotgun (WGS) entry which is preliminary data.</text>
</comment>
<reference evidence="8 9" key="1">
    <citation type="submission" date="2024-06" db="EMBL/GenBank/DDBJ databases">
        <title>The Natural Products Discovery Center: Release of the First 8490 Sequenced Strains for Exploring Actinobacteria Biosynthetic Diversity.</title>
        <authorList>
            <person name="Kalkreuter E."/>
            <person name="Kautsar S.A."/>
            <person name="Yang D."/>
            <person name="Bader C.D."/>
            <person name="Teijaro C.N."/>
            <person name="Fluegel L."/>
            <person name="Davis C.M."/>
            <person name="Simpson J.R."/>
            <person name="Lauterbach L."/>
            <person name="Steele A.D."/>
            <person name="Gui C."/>
            <person name="Meng S."/>
            <person name="Li G."/>
            <person name="Viehrig K."/>
            <person name="Ye F."/>
            <person name="Su P."/>
            <person name="Kiefer A.F."/>
            <person name="Nichols A."/>
            <person name="Cepeda A.J."/>
            <person name="Yan W."/>
            <person name="Fan B."/>
            <person name="Jiang Y."/>
            <person name="Adhikari A."/>
            <person name="Zheng C.-J."/>
            <person name="Schuster L."/>
            <person name="Cowan T.M."/>
            <person name="Smanski M.J."/>
            <person name="Chevrette M.G."/>
            <person name="De Carvalho L.P.S."/>
            <person name="Shen B."/>
        </authorList>
    </citation>
    <scope>NUCLEOTIDE SEQUENCE [LARGE SCALE GENOMIC DNA]</scope>
    <source>
        <strain evidence="8 9">NPDC049574</strain>
    </source>
</reference>
<dbReference type="PANTHER" id="PTHR31272:SF4">
    <property type="entry name" value="CYTOCHROME C-TYPE BIOGENESIS PROTEIN HI_1454-RELATED"/>
    <property type="match status" value="1"/>
</dbReference>